<dbReference type="PROSITE" id="PS01359">
    <property type="entry name" value="ZF_PHD_1"/>
    <property type="match status" value="1"/>
</dbReference>
<dbReference type="Pfam" id="PF13871">
    <property type="entry name" value="Helicase_C_4"/>
    <property type="match status" value="1"/>
</dbReference>
<organism evidence="8 9">
    <name type="scientific">Erythranthe guttata</name>
    <name type="common">Yellow monkey flower</name>
    <name type="synonym">Mimulus guttatus</name>
    <dbReference type="NCBI Taxonomy" id="4155"/>
    <lineage>
        <taxon>Eukaryota</taxon>
        <taxon>Viridiplantae</taxon>
        <taxon>Streptophyta</taxon>
        <taxon>Embryophyta</taxon>
        <taxon>Tracheophyta</taxon>
        <taxon>Spermatophyta</taxon>
        <taxon>Magnoliopsida</taxon>
        <taxon>eudicotyledons</taxon>
        <taxon>Gunneridae</taxon>
        <taxon>Pentapetalae</taxon>
        <taxon>asterids</taxon>
        <taxon>lamiids</taxon>
        <taxon>Lamiales</taxon>
        <taxon>Phrymaceae</taxon>
        <taxon>Erythranthe</taxon>
    </lineage>
</organism>
<dbReference type="GO" id="GO:0006355">
    <property type="term" value="P:regulation of DNA-templated transcription"/>
    <property type="evidence" value="ECO:0000318"/>
    <property type="project" value="GO_Central"/>
</dbReference>
<dbReference type="PROSITE" id="PS50016">
    <property type="entry name" value="ZF_PHD_2"/>
    <property type="match status" value="1"/>
</dbReference>
<dbReference type="Pfam" id="PF13872">
    <property type="entry name" value="AAA_34"/>
    <property type="match status" value="1"/>
</dbReference>
<dbReference type="InterPro" id="IPR011011">
    <property type="entry name" value="Znf_FYVE_PHD"/>
</dbReference>
<evidence type="ECO:0000256" key="2">
    <source>
        <dbReference type="ARBA" id="ARBA00022723"/>
    </source>
</evidence>
<dbReference type="InterPro" id="IPR013083">
    <property type="entry name" value="Znf_RING/FYVE/PHD"/>
</dbReference>
<evidence type="ECO:0000313" key="9">
    <source>
        <dbReference type="Proteomes" id="UP000030748"/>
    </source>
</evidence>
<dbReference type="STRING" id="4155.A0A022QJ59"/>
<keyword evidence="2" id="KW-0479">Metal-binding</keyword>
<feature type="compositionally biased region" description="Acidic residues" evidence="6">
    <location>
        <begin position="504"/>
        <end position="529"/>
    </location>
</feature>
<evidence type="ECO:0000256" key="4">
    <source>
        <dbReference type="ARBA" id="ARBA00022833"/>
    </source>
</evidence>
<dbReference type="InterPro" id="IPR026937">
    <property type="entry name" value="SBNO_Helicase_C_dom"/>
</dbReference>
<dbReference type="Gene3D" id="3.30.40.10">
    <property type="entry name" value="Zinc/RING finger domain, C3HC4 (zinc finger)"/>
    <property type="match status" value="1"/>
</dbReference>
<feature type="region of interest" description="Disordered" evidence="6">
    <location>
        <begin position="499"/>
        <end position="529"/>
    </location>
</feature>
<dbReference type="Gene3D" id="3.40.50.300">
    <property type="entry name" value="P-loop containing nucleotide triphosphate hydrolases"/>
    <property type="match status" value="1"/>
</dbReference>
<comment type="similarity">
    <text evidence="1">Belongs to the SBNO family.</text>
</comment>
<dbReference type="InterPro" id="IPR039187">
    <property type="entry name" value="SNO_AAA"/>
</dbReference>
<dbReference type="InterPro" id="IPR057332">
    <property type="entry name" value="SBNO_a/b_dom"/>
</dbReference>
<proteinExistence type="inferred from homology"/>
<dbReference type="eggNOG" id="KOG1513">
    <property type="taxonomic scope" value="Eukaryota"/>
</dbReference>
<dbReference type="Pfam" id="PF25373">
    <property type="entry name" value="SBNO"/>
    <property type="match status" value="1"/>
</dbReference>
<evidence type="ECO:0000259" key="7">
    <source>
        <dbReference type="PROSITE" id="PS50016"/>
    </source>
</evidence>
<dbReference type="PANTHER" id="PTHR12706">
    <property type="entry name" value="STRAWBERRY NOTCH-RELATED"/>
    <property type="match status" value="1"/>
</dbReference>
<protein>
    <recommendedName>
        <fullName evidence="7">PHD-type domain-containing protein</fullName>
    </recommendedName>
</protein>
<evidence type="ECO:0000256" key="3">
    <source>
        <dbReference type="ARBA" id="ARBA00022771"/>
    </source>
</evidence>
<dbReference type="SUPFAM" id="SSF52540">
    <property type="entry name" value="P-loop containing nucleoside triphosphate hydrolases"/>
    <property type="match status" value="2"/>
</dbReference>
<dbReference type="GO" id="GO:0005634">
    <property type="term" value="C:nucleus"/>
    <property type="evidence" value="ECO:0000318"/>
    <property type="project" value="GO_Central"/>
</dbReference>
<dbReference type="InterPro" id="IPR019787">
    <property type="entry name" value="Znf_PHD-finger"/>
</dbReference>
<keyword evidence="4" id="KW-0862">Zinc</keyword>
<accession>A0A022QJ59</accession>
<dbReference type="InterPro" id="IPR027417">
    <property type="entry name" value="P-loop_NTPase"/>
</dbReference>
<dbReference type="GO" id="GO:0031490">
    <property type="term" value="F:chromatin DNA binding"/>
    <property type="evidence" value="ECO:0000318"/>
    <property type="project" value="GO_Central"/>
</dbReference>
<keyword evidence="9" id="KW-1185">Reference proteome</keyword>
<evidence type="ECO:0000256" key="1">
    <source>
        <dbReference type="ARBA" id="ARBA00006992"/>
    </source>
</evidence>
<dbReference type="AlphaFoldDB" id="A0A022QJ59"/>
<reference evidence="8 9" key="1">
    <citation type="journal article" date="2013" name="Proc. Natl. Acad. Sci. U.S.A.">
        <title>Fine-scale variation in meiotic recombination in Mimulus inferred from population shotgun sequencing.</title>
        <authorList>
            <person name="Hellsten U."/>
            <person name="Wright K.M."/>
            <person name="Jenkins J."/>
            <person name="Shu S."/>
            <person name="Yuan Y."/>
            <person name="Wessler S.R."/>
            <person name="Schmutz J."/>
            <person name="Willis J.H."/>
            <person name="Rokhsar D.S."/>
        </authorList>
    </citation>
    <scope>NUCLEOTIDE SEQUENCE [LARGE SCALE GENOMIC DNA]</scope>
    <source>
        <strain evidence="9">cv. DUN x IM62</strain>
    </source>
</reference>
<evidence type="ECO:0000256" key="5">
    <source>
        <dbReference type="PROSITE-ProRule" id="PRU00146"/>
    </source>
</evidence>
<dbReference type="SUPFAM" id="SSF57903">
    <property type="entry name" value="FYVE/PHD zinc finger"/>
    <property type="match status" value="1"/>
</dbReference>
<dbReference type="InterPro" id="IPR001965">
    <property type="entry name" value="Znf_PHD"/>
</dbReference>
<dbReference type="InterPro" id="IPR019786">
    <property type="entry name" value="Zinc_finger_PHD-type_CS"/>
</dbReference>
<evidence type="ECO:0000256" key="6">
    <source>
        <dbReference type="SAM" id="MobiDB-lite"/>
    </source>
</evidence>
<dbReference type="Proteomes" id="UP000030748">
    <property type="component" value="Unassembled WGS sequence"/>
</dbReference>
<gene>
    <name evidence="8" type="ORF">MIMGU_mgv1a000467mg</name>
</gene>
<dbReference type="PANTHER" id="PTHR12706:SF13">
    <property type="entry name" value="PROTEIN FORGETTER 1"/>
    <property type="match status" value="1"/>
</dbReference>
<name>A0A022QJ59_ERYGU</name>
<dbReference type="InterPro" id="IPR026741">
    <property type="entry name" value="SNO"/>
</dbReference>
<keyword evidence="3 5" id="KW-0863">Zinc-finger</keyword>
<dbReference type="EMBL" id="KI631456">
    <property type="protein sequence ID" value="EYU27599.1"/>
    <property type="molecule type" value="Genomic_DNA"/>
</dbReference>
<dbReference type="SMART" id="SM00249">
    <property type="entry name" value="PHD"/>
    <property type="match status" value="1"/>
</dbReference>
<feature type="domain" description="PHD-type" evidence="7">
    <location>
        <begin position="530"/>
        <end position="580"/>
    </location>
</feature>
<evidence type="ECO:0000313" key="8">
    <source>
        <dbReference type="EMBL" id="EYU27599.1"/>
    </source>
</evidence>
<dbReference type="GO" id="GO:0042393">
    <property type="term" value="F:histone binding"/>
    <property type="evidence" value="ECO:0000318"/>
    <property type="project" value="GO_Central"/>
</dbReference>
<dbReference type="GO" id="GO:0008270">
    <property type="term" value="F:zinc ion binding"/>
    <property type="evidence" value="ECO:0007669"/>
    <property type="project" value="UniProtKB-KW"/>
</dbReference>
<sequence length="1131" mass="126134">MLLSTNLFVRYRTGFDGFRAAIEVQREEDEGGLAGETFMDYRPPKLSIGPPHPDPIVETSSLSAVQPPEPTYNLVIKDDLESSKALSCLQIETLVYACQRHLQHLPSGARAGFFLGDGAGVGKGRTIAGLIWENWHNGRRKAVWISVGSDLKFDARRDLDDVGASCIEVHALNKLPYSKLDSKSVGIKEGVVFLTYSSLIASSERGRSRLQQLVQWCGQSDSLIVFDECHKAKNLVPEAGGQPTKTGEAVLDIQARLPEARIIYCSATGASEPRNLGYMVRLGLWGAGTSFSSFREFLVALEKGGVGALELVAMDMKARGMYVCRTLSYKGAEFEVVEVPLEAKMTDMYAKAAEFWAELRVELISASTFLADEKPTSSQVWRLYWASHQRFFRHICMSAKVPAVVRLSKQALGDNKCVVVGLQSTGEARTEEAVTKYGVELDDFISGPRELLLKFVEENYPLPDKPEPLPEESVKELQRKRHSATPDVSFAGRVRKVAKRGAESEEESEEETEWQSETDTEPETESDDEFQICNTCNLEAERKKLLQCSCCSQLVHPACVVPPVVEVIIGDWSCHSCNEKTEEYLRARKTYYEELLKRYESALERKLKILEIIRALDLPNNPLDDIIDQLGGPDNVAEITGRKGMLVRAPGGKGVTYQARNTKEVTMEMVNMHEKQLFMDGKKLVAIISEAGSAGVSLQADRRAVNQKRRVHLTLELPWSADRAIQQFGRTHRSNQASAPEYRLLFTNLGGERRFASIVAKRLESLGALTQGDRRAGPSLSAYNYDSAYGKKALMMLYRGIMEQEPLPIVPPGCSPEKPETVQEFILKGKAALVSVGIIRDSVYGNGKESGKISGRIVDSDMHDVGRFLNRLLGLPPDIQNRLFELFTGILDLILQNARVEGHLDSGIVDIKANTIELQGSPKTVHVDSMSGASTVLFTFTLDRGMKWESASTLLEEKQKDESGSNNGFYESRREWMGKRHFILAFESTVSGMYKIYRPTLGESIREMTLAELKDKYRKLSSMERARDGWEDEYDVSSKQCMHGPKCKLGNFCTTGRRLQEVNVLGGLILPVWGTIEKALSKQVRQSHKRTRVVRIETTSDSQRIVGLLIPNAAVESVLQDLAWVQDIEDE</sequence>